<evidence type="ECO:0000313" key="1">
    <source>
        <dbReference type="EMBL" id="GKV41056.1"/>
    </source>
</evidence>
<organism evidence="1 2">
    <name type="scientific">Rubroshorea leprosula</name>
    <dbReference type="NCBI Taxonomy" id="152421"/>
    <lineage>
        <taxon>Eukaryota</taxon>
        <taxon>Viridiplantae</taxon>
        <taxon>Streptophyta</taxon>
        <taxon>Embryophyta</taxon>
        <taxon>Tracheophyta</taxon>
        <taxon>Spermatophyta</taxon>
        <taxon>Magnoliopsida</taxon>
        <taxon>eudicotyledons</taxon>
        <taxon>Gunneridae</taxon>
        <taxon>Pentapetalae</taxon>
        <taxon>rosids</taxon>
        <taxon>malvids</taxon>
        <taxon>Malvales</taxon>
        <taxon>Dipterocarpaceae</taxon>
        <taxon>Rubroshorea</taxon>
    </lineage>
</organism>
<sequence>MTGILVFLQIERQNEKVHKQRKGHDWMKVTGNEQNAKAKILALQNQTPKSHATISCTLCCNRMIEGNKYSGLLSLAFDWSAPRRSRVDRGGAIFSQVR</sequence>
<comment type="caution">
    <text evidence="1">The sequence shown here is derived from an EMBL/GenBank/DDBJ whole genome shotgun (WGS) entry which is preliminary data.</text>
</comment>
<evidence type="ECO:0000313" key="2">
    <source>
        <dbReference type="Proteomes" id="UP001054252"/>
    </source>
</evidence>
<dbReference type="Proteomes" id="UP001054252">
    <property type="component" value="Unassembled WGS sequence"/>
</dbReference>
<proteinExistence type="predicted"/>
<keyword evidence="2" id="KW-1185">Reference proteome</keyword>
<dbReference type="EMBL" id="BPVZ01000146">
    <property type="protein sequence ID" value="GKV41056.1"/>
    <property type="molecule type" value="Genomic_DNA"/>
</dbReference>
<dbReference type="AlphaFoldDB" id="A0AAV5LUF6"/>
<name>A0AAV5LUF6_9ROSI</name>
<reference evidence="1 2" key="1">
    <citation type="journal article" date="2021" name="Commun. Biol.">
        <title>The genome of Shorea leprosula (Dipterocarpaceae) highlights the ecological relevance of drought in aseasonal tropical rainforests.</title>
        <authorList>
            <person name="Ng K.K.S."/>
            <person name="Kobayashi M.J."/>
            <person name="Fawcett J.A."/>
            <person name="Hatakeyama M."/>
            <person name="Paape T."/>
            <person name="Ng C.H."/>
            <person name="Ang C.C."/>
            <person name="Tnah L.H."/>
            <person name="Lee C.T."/>
            <person name="Nishiyama T."/>
            <person name="Sese J."/>
            <person name="O'Brien M.J."/>
            <person name="Copetti D."/>
            <person name="Mohd Noor M.I."/>
            <person name="Ong R.C."/>
            <person name="Putra M."/>
            <person name="Sireger I.Z."/>
            <person name="Indrioko S."/>
            <person name="Kosugi Y."/>
            <person name="Izuno A."/>
            <person name="Isagi Y."/>
            <person name="Lee S.L."/>
            <person name="Shimizu K.K."/>
        </authorList>
    </citation>
    <scope>NUCLEOTIDE SEQUENCE [LARGE SCALE GENOMIC DNA]</scope>
    <source>
        <strain evidence="1">214</strain>
    </source>
</reference>
<protein>
    <submittedName>
        <fullName evidence="1">Uncharacterized protein</fullName>
    </submittedName>
</protein>
<accession>A0AAV5LUF6</accession>
<gene>
    <name evidence="1" type="ORF">SLEP1_g48635</name>
</gene>